<dbReference type="PANTHER" id="PTHR44942:SF4">
    <property type="entry name" value="METHYLTRANSFERASE TYPE 11 DOMAIN-CONTAINING PROTEIN"/>
    <property type="match status" value="1"/>
</dbReference>
<dbReference type="CDD" id="cd02440">
    <property type="entry name" value="AdoMet_MTases"/>
    <property type="match status" value="1"/>
</dbReference>
<organism evidence="5 6">
    <name type="scientific">Bucorvus abyssinicus</name>
    <name type="common">Northern ground-hornbill</name>
    <name type="synonym">Abyssinian ground-hornbill</name>
    <dbReference type="NCBI Taxonomy" id="153643"/>
    <lineage>
        <taxon>Eukaryota</taxon>
        <taxon>Metazoa</taxon>
        <taxon>Chordata</taxon>
        <taxon>Craniata</taxon>
        <taxon>Vertebrata</taxon>
        <taxon>Euteleostomi</taxon>
        <taxon>Archelosauria</taxon>
        <taxon>Archosauria</taxon>
        <taxon>Dinosauria</taxon>
        <taxon>Saurischia</taxon>
        <taxon>Theropoda</taxon>
        <taxon>Coelurosauria</taxon>
        <taxon>Aves</taxon>
        <taxon>Neognathae</taxon>
        <taxon>Neoaves</taxon>
        <taxon>Telluraves</taxon>
        <taxon>Coraciimorphae</taxon>
        <taxon>Bucerotiformes</taxon>
        <taxon>Bucorvidae</taxon>
        <taxon>Bucorvus</taxon>
    </lineage>
</organism>
<evidence type="ECO:0000256" key="3">
    <source>
        <dbReference type="ARBA" id="ARBA00022679"/>
    </source>
</evidence>
<feature type="domain" description="Methyltransferase type 11" evidence="4">
    <location>
        <begin position="46"/>
        <end position="138"/>
    </location>
</feature>
<feature type="non-terminal residue" evidence="5">
    <location>
        <position position="269"/>
    </location>
</feature>
<gene>
    <name evidence="5" type="primary">Crg1</name>
    <name evidence="5" type="ORF">BUCABY_R04202</name>
</gene>
<evidence type="ECO:0000259" key="4">
    <source>
        <dbReference type="Pfam" id="PF08241"/>
    </source>
</evidence>
<keyword evidence="6" id="KW-1185">Reference proteome</keyword>
<dbReference type="InterPro" id="IPR029063">
    <property type="entry name" value="SAM-dependent_MTases_sf"/>
</dbReference>
<protein>
    <submittedName>
        <fullName evidence="5">CRG1 methyltransferase</fullName>
    </submittedName>
</protein>
<dbReference type="Gene3D" id="3.40.50.150">
    <property type="entry name" value="Vaccinia Virus protein VP39"/>
    <property type="match status" value="1"/>
</dbReference>
<dbReference type="SUPFAM" id="SSF53335">
    <property type="entry name" value="S-adenosyl-L-methionine-dependent methyltransferases"/>
    <property type="match status" value="1"/>
</dbReference>
<dbReference type="InterPro" id="IPR051052">
    <property type="entry name" value="Diverse_substrate_MTase"/>
</dbReference>
<dbReference type="AlphaFoldDB" id="A0A7K4YMT3"/>
<name>A0A7K4YMT3_BUCAB</name>
<dbReference type="GO" id="GO:0032259">
    <property type="term" value="P:methylation"/>
    <property type="evidence" value="ECO:0007669"/>
    <property type="project" value="UniProtKB-KW"/>
</dbReference>
<keyword evidence="3 5" id="KW-0808">Transferase</keyword>
<evidence type="ECO:0000256" key="1">
    <source>
        <dbReference type="ARBA" id="ARBA00008361"/>
    </source>
</evidence>
<dbReference type="FunFam" id="3.40.50.150:FF:000370">
    <property type="entry name" value="Si:ch211-93g23.2"/>
    <property type="match status" value="1"/>
</dbReference>
<comment type="caution">
    <text evidence="5">The sequence shown here is derived from an EMBL/GenBank/DDBJ whole genome shotgun (WGS) entry which is preliminary data.</text>
</comment>
<evidence type="ECO:0000313" key="6">
    <source>
        <dbReference type="Proteomes" id="UP000551127"/>
    </source>
</evidence>
<comment type="similarity">
    <text evidence="1">Belongs to the methyltransferase superfamily.</text>
</comment>
<dbReference type="OrthoDB" id="506498at2759"/>
<sequence>MATQMFEGKGHAAVYQKYRFAPGKELQQTILTYLQEKRANPAELVVDVGCGSGQGTRFLGEHFKKVVGTDISEAQIQEARDAPSLPSISYLMCPAEELPFKDASVDILTSFTAAHWFDIEKFMREANRVLKPGGCVAISTYTVDMSLRYGNCSEKLTKAFRECWDLILKYSHDRLKFVLNDYKEIFEALPFPDKKRITDIFDNIPMTVGSVVGYMESASSYQVFMKKDPEAAKSLLQDTEKRMLEIMGVSSRETPVEFWVRHVCVLGCK</sequence>
<dbReference type="Pfam" id="PF08241">
    <property type="entry name" value="Methyltransf_11"/>
    <property type="match status" value="1"/>
</dbReference>
<proteinExistence type="inferred from homology"/>
<dbReference type="Proteomes" id="UP000551127">
    <property type="component" value="Unassembled WGS sequence"/>
</dbReference>
<dbReference type="EMBL" id="VYZL01002708">
    <property type="protein sequence ID" value="NWR60322.1"/>
    <property type="molecule type" value="Genomic_DNA"/>
</dbReference>
<evidence type="ECO:0000313" key="5">
    <source>
        <dbReference type="EMBL" id="NWR60322.1"/>
    </source>
</evidence>
<dbReference type="GO" id="GO:0008757">
    <property type="term" value="F:S-adenosylmethionine-dependent methyltransferase activity"/>
    <property type="evidence" value="ECO:0007669"/>
    <property type="project" value="InterPro"/>
</dbReference>
<feature type="non-terminal residue" evidence="5">
    <location>
        <position position="1"/>
    </location>
</feature>
<reference evidence="5 6" key="1">
    <citation type="submission" date="2019-09" db="EMBL/GenBank/DDBJ databases">
        <title>Bird 10,000 Genomes (B10K) Project - Family phase.</title>
        <authorList>
            <person name="Zhang G."/>
        </authorList>
    </citation>
    <scope>NUCLEOTIDE SEQUENCE [LARGE SCALE GENOMIC DNA]</scope>
    <source>
        <strain evidence="5">B10K-DU-012-80</strain>
    </source>
</reference>
<dbReference type="InterPro" id="IPR013216">
    <property type="entry name" value="Methyltransf_11"/>
</dbReference>
<evidence type="ECO:0000256" key="2">
    <source>
        <dbReference type="ARBA" id="ARBA00022603"/>
    </source>
</evidence>
<accession>A0A7K4YMT3</accession>
<keyword evidence="2 5" id="KW-0489">Methyltransferase</keyword>
<dbReference type="PANTHER" id="PTHR44942">
    <property type="entry name" value="METHYLTRANSF_11 DOMAIN-CONTAINING PROTEIN"/>
    <property type="match status" value="1"/>
</dbReference>